<evidence type="ECO:0000259" key="7">
    <source>
        <dbReference type="PROSITE" id="PS50113"/>
    </source>
</evidence>
<keyword evidence="9" id="KW-1185">Reference proteome</keyword>
<dbReference type="PROSITE" id="PS50109">
    <property type="entry name" value="HIS_KIN"/>
    <property type="match status" value="1"/>
</dbReference>
<accession>A0A1H3PWU2</accession>
<evidence type="ECO:0000256" key="3">
    <source>
        <dbReference type="PROSITE-ProRule" id="PRU00169"/>
    </source>
</evidence>
<dbReference type="InterPro" id="IPR000700">
    <property type="entry name" value="PAS-assoc_C"/>
</dbReference>
<organism evidence="8 9">
    <name type="scientific">Jannaschia faecimaris</name>
    <dbReference type="NCBI Taxonomy" id="1244108"/>
    <lineage>
        <taxon>Bacteria</taxon>
        <taxon>Pseudomonadati</taxon>
        <taxon>Pseudomonadota</taxon>
        <taxon>Alphaproteobacteria</taxon>
        <taxon>Rhodobacterales</taxon>
        <taxon>Roseobacteraceae</taxon>
        <taxon>Jannaschia</taxon>
    </lineage>
</organism>
<dbReference type="Gene3D" id="3.30.565.10">
    <property type="entry name" value="Histidine kinase-like ATPase, C-terminal domain"/>
    <property type="match status" value="1"/>
</dbReference>
<dbReference type="InterPro" id="IPR001789">
    <property type="entry name" value="Sig_transdc_resp-reg_receiver"/>
</dbReference>
<dbReference type="Pfam" id="PF12860">
    <property type="entry name" value="PAS_7"/>
    <property type="match status" value="1"/>
</dbReference>
<dbReference type="SMART" id="SM00387">
    <property type="entry name" value="HATPase_c"/>
    <property type="match status" value="1"/>
</dbReference>
<feature type="domain" description="Histidine kinase" evidence="5">
    <location>
        <begin position="308"/>
        <end position="516"/>
    </location>
</feature>
<dbReference type="InterPro" id="IPR013656">
    <property type="entry name" value="PAS_4"/>
</dbReference>
<dbReference type="PROSITE" id="PS50113">
    <property type="entry name" value="PAC"/>
    <property type="match status" value="1"/>
</dbReference>
<evidence type="ECO:0000256" key="1">
    <source>
        <dbReference type="ARBA" id="ARBA00000085"/>
    </source>
</evidence>
<evidence type="ECO:0000259" key="5">
    <source>
        <dbReference type="PROSITE" id="PS50109"/>
    </source>
</evidence>
<dbReference type="InterPro" id="IPR005467">
    <property type="entry name" value="His_kinase_dom"/>
</dbReference>
<feature type="coiled-coil region" evidence="4">
    <location>
        <begin position="141"/>
        <end position="178"/>
    </location>
</feature>
<comment type="catalytic activity">
    <reaction evidence="1">
        <text>ATP + protein L-histidine = ADP + protein N-phospho-L-histidine.</text>
        <dbReference type="EC" id="2.7.13.3"/>
    </reaction>
</comment>
<dbReference type="STRING" id="1244108.SAMN05444004_105203"/>
<dbReference type="SUPFAM" id="SSF55785">
    <property type="entry name" value="PYP-like sensor domain (PAS domain)"/>
    <property type="match status" value="1"/>
</dbReference>
<feature type="domain" description="Response regulatory" evidence="6">
    <location>
        <begin position="525"/>
        <end position="634"/>
    </location>
</feature>
<evidence type="ECO:0000256" key="4">
    <source>
        <dbReference type="SAM" id="Coils"/>
    </source>
</evidence>
<dbReference type="SUPFAM" id="SSF52172">
    <property type="entry name" value="CheY-like"/>
    <property type="match status" value="1"/>
</dbReference>
<keyword evidence="4" id="KW-0175">Coiled coil</keyword>
<dbReference type="EC" id="2.7.13.3" evidence="2"/>
<dbReference type="PRINTS" id="PR00344">
    <property type="entry name" value="BCTRLSENSOR"/>
</dbReference>
<protein>
    <recommendedName>
        <fullName evidence="2">histidine kinase</fullName>
        <ecNumber evidence="2">2.7.13.3</ecNumber>
    </recommendedName>
</protein>
<evidence type="ECO:0000313" key="8">
    <source>
        <dbReference type="EMBL" id="SDZ05536.1"/>
    </source>
</evidence>
<evidence type="ECO:0000259" key="6">
    <source>
        <dbReference type="PROSITE" id="PS50110"/>
    </source>
</evidence>
<dbReference type="SUPFAM" id="SSF55874">
    <property type="entry name" value="ATPase domain of HSP90 chaperone/DNA topoisomerase II/histidine kinase"/>
    <property type="match status" value="1"/>
</dbReference>
<dbReference type="Gene3D" id="3.30.450.20">
    <property type="entry name" value="PAS domain"/>
    <property type="match status" value="2"/>
</dbReference>
<sequence length="634" mass="67963">MTSTRGTPASLTQAGLNLIGQALSIYDADLRLTVSNRRFATMFDLPDALSRPGASFADTIRFLLERGEYGAVDDIDAMLTERVAQARAFEPHYLERTRPSGQIISVEGSPLPQGGWVTVYTDITVARAQERLLRARSEVLSEQLLERHEALELANRQLAATNAALRQAQSEATEMAARIQMTTEMLPAHIARLDRDRRYTFSNRRLGAVMPGAKSDILGMTMAEALGTRTYADIKPRLTAALEGTPSVFEITHDASARRIRVSFTPDRDEDGVTGVYALSVDITEEAQARAALAQSAGRQVAAQLTSGMAHDFANLLTIILGQKDRLTGLDLPPGAAKAIEAIGLAATRGGALIDRIAGLSGPRDLSPRATNLAAFLAEVVLLAEASLPGGITLNWLVDGLNEPVLLDPEALRDAALNLILNARDAIGEDKGAITVAARNVRDTWVDLIVADSGPGFSTQALQKGVEPFFTEKGEDGTGLGLSMVYDVVKLAGGRTRLENAPGGGAQVTLRLPLRTPPPGPPPMLILLVEDAPHIREAVRDRLVTAGHSVLEASSVTEARDLMDIEGIAMVLSDIMLKSCETGLDLVRTAAARNLRVALMTSLPHDAPLYREAVAEWPVIRKPFTLEKLAAALA</sequence>
<dbReference type="InterPro" id="IPR003594">
    <property type="entry name" value="HATPase_dom"/>
</dbReference>
<name>A0A1H3PWU2_9RHOB</name>
<dbReference type="Pfam" id="PF08448">
    <property type="entry name" value="PAS_4"/>
    <property type="match status" value="1"/>
</dbReference>
<dbReference type="Proteomes" id="UP000198914">
    <property type="component" value="Unassembled WGS sequence"/>
</dbReference>
<dbReference type="Pfam" id="PF02518">
    <property type="entry name" value="HATPase_c"/>
    <property type="match status" value="1"/>
</dbReference>
<dbReference type="InterPro" id="IPR011006">
    <property type="entry name" value="CheY-like_superfamily"/>
</dbReference>
<dbReference type="RefSeq" id="WP_092644744.1">
    <property type="nucleotide sequence ID" value="NZ_FNPX01000005.1"/>
</dbReference>
<keyword evidence="3" id="KW-0597">Phosphoprotein</keyword>
<proteinExistence type="predicted"/>
<dbReference type="EMBL" id="FNPX01000005">
    <property type="protein sequence ID" value="SDZ05536.1"/>
    <property type="molecule type" value="Genomic_DNA"/>
</dbReference>
<dbReference type="Gene3D" id="3.40.50.2300">
    <property type="match status" value="1"/>
</dbReference>
<feature type="modified residue" description="4-aspartylphosphate" evidence="3">
    <location>
        <position position="574"/>
    </location>
</feature>
<dbReference type="InterPro" id="IPR036890">
    <property type="entry name" value="HATPase_C_sf"/>
</dbReference>
<keyword evidence="8" id="KW-0418">Kinase</keyword>
<dbReference type="PANTHER" id="PTHR43065:SF42">
    <property type="entry name" value="TWO-COMPONENT SENSOR PPRA"/>
    <property type="match status" value="1"/>
</dbReference>
<dbReference type="InterPro" id="IPR035965">
    <property type="entry name" value="PAS-like_dom_sf"/>
</dbReference>
<gene>
    <name evidence="8" type="ORF">SAMN05444004_105203</name>
</gene>
<reference evidence="9" key="1">
    <citation type="submission" date="2016-10" db="EMBL/GenBank/DDBJ databases">
        <authorList>
            <person name="Varghese N."/>
            <person name="Submissions S."/>
        </authorList>
    </citation>
    <scope>NUCLEOTIDE SEQUENCE [LARGE SCALE GENOMIC DNA]</scope>
    <source>
        <strain evidence="9">DSM 100420</strain>
    </source>
</reference>
<feature type="domain" description="PAC" evidence="7">
    <location>
        <begin position="242"/>
        <end position="295"/>
    </location>
</feature>
<keyword evidence="8" id="KW-0808">Transferase</keyword>
<dbReference type="GO" id="GO:0000160">
    <property type="term" value="P:phosphorelay signal transduction system"/>
    <property type="evidence" value="ECO:0007669"/>
    <property type="project" value="InterPro"/>
</dbReference>
<dbReference type="OrthoDB" id="9796100at2"/>
<dbReference type="InterPro" id="IPR004358">
    <property type="entry name" value="Sig_transdc_His_kin-like_C"/>
</dbReference>
<dbReference type="PANTHER" id="PTHR43065">
    <property type="entry name" value="SENSOR HISTIDINE KINASE"/>
    <property type="match status" value="1"/>
</dbReference>
<dbReference type="SMART" id="SM00448">
    <property type="entry name" value="REC"/>
    <property type="match status" value="1"/>
</dbReference>
<dbReference type="GO" id="GO:0004673">
    <property type="term" value="F:protein histidine kinase activity"/>
    <property type="evidence" value="ECO:0007669"/>
    <property type="project" value="UniProtKB-EC"/>
</dbReference>
<dbReference type="PROSITE" id="PS50110">
    <property type="entry name" value="RESPONSE_REGULATORY"/>
    <property type="match status" value="1"/>
</dbReference>
<evidence type="ECO:0000313" key="9">
    <source>
        <dbReference type="Proteomes" id="UP000198914"/>
    </source>
</evidence>
<evidence type="ECO:0000256" key="2">
    <source>
        <dbReference type="ARBA" id="ARBA00012438"/>
    </source>
</evidence>
<dbReference type="AlphaFoldDB" id="A0A1H3PWU2"/>
<dbReference type="Pfam" id="PF00072">
    <property type="entry name" value="Response_reg"/>
    <property type="match status" value="1"/>
</dbReference>